<keyword evidence="8" id="KW-1185">Reference proteome</keyword>
<dbReference type="Gene3D" id="3.90.226.10">
    <property type="entry name" value="2-enoyl-CoA Hydratase, Chain A, domain 1"/>
    <property type="match status" value="1"/>
</dbReference>
<organism evidence="7 8">
    <name type="scientific">Hydrocarboniclastica marina</name>
    <dbReference type="NCBI Taxonomy" id="2259620"/>
    <lineage>
        <taxon>Bacteria</taxon>
        <taxon>Pseudomonadati</taxon>
        <taxon>Pseudomonadota</taxon>
        <taxon>Gammaproteobacteria</taxon>
        <taxon>Alteromonadales</taxon>
        <taxon>Alteromonadaceae</taxon>
        <taxon>Hydrocarboniclastica</taxon>
    </lineage>
</organism>
<dbReference type="InterPro" id="IPR020992">
    <property type="entry name" value="Tail_Prtase_C"/>
</dbReference>
<dbReference type="InterPro" id="IPR004447">
    <property type="entry name" value="Peptidase_S41A"/>
</dbReference>
<dbReference type="PROSITE" id="PS50106">
    <property type="entry name" value="PDZ"/>
    <property type="match status" value="1"/>
</dbReference>
<evidence type="ECO:0000256" key="3">
    <source>
        <dbReference type="ARBA" id="ARBA00022801"/>
    </source>
</evidence>
<dbReference type="FunFam" id="3.90.226.10:FF:000090">
    <property type="entry name" value="Tail-specific protease"/>
    <property type="match status" value="1"/>
</dbReference>
<dbReference type="OrthoDB" id="9812068at2"/>
<keyword evidence="4 5" id="KW-0720">Serine protease</keyword>
<dbReference type="PANTHER" id="PTHR32060">
    <property type="entry name" value="TAIL-SPECIFIC PROTEASE"/>
    <property type="match status" value="1"/>
</dbReference>
<dbReference type="EMBL" id="CP031093">
    <property type="protein sequence ID" value="QCF27850.1"/>
    <property type="molecule type" value="Genomic_DNA"/>
</dbReference>
<gene>
    <name evidence="7" type="ORF">soil367_06180</name>
</gene>
<sequence>MKARNTASNAFTHRFSLLFAALALGLFFGVIWPAPLTANNSSTPGTTTSSEATFSPVQPTVEQSRASILIARQLQFTHFRDQNIDDVLSGRIYEAYLDSLDSQRLYLTRSDIDEFEPLRTRMDDALKTGRLDPAFMIYNRYQKRMIERLEFVVAQLEQGLDKFDFSTRDTLQVNREDQPWAKDADALDTLWRKRLMNQVLGMKLNGKDDEEIADSLMRRYKSQLNRAYQGRSEDAFQTWMNAFTGVWDPHTNYFSPQVSENFNINMSLSLEGIGAVLQSDNEYTKVVRLVPGGPASSQGQLSPADRIIGVGEGEEGEMTNVIGWRLDEVVDLIRGPKDSKVRLEVLPSSAADDSVAKEVVITRDQVKLEEQAAQSHMLELERNGKDWKVGVITIPTFYADFQAMQAGDPNYRSTTRDVQKLLEELKDDGMDALVIDLRDNGGGALQEANSLVGLFIEQGPTVQIRSPDNDIDVMGDPDNEVVWDGPMISLVNRMSASASEIFAGAIQDYNRGLVMGSQTFGKGTVQAIRPLNHGQLKITQSKFYRVSGDSTQHRGVLPDIVVPSLIDKEEIGEDALDYALPWDQIDAVEHKNYFDFQPVLEDLKTRHETRIAENPFYQLLLEEIALRKEQRARDYVSLNSADRKSYQTDMERRQLRVINTRRELENKEPFEDIKGWEEHQEERMANPNGGAEPDFVSREAGEIMADLLELSKHFASINTPDEAVSVLGKR</sequence>
<dbReference type="CDD" id="cd06782">
    <property type="entry name" value="cpPDZ_CPP-like"/>
    <property type="match status" value="1"/>
</dbReference>
<dbReference type="Pfam" id="PF03572">
    <property type="entry name" value="Peptidase_S41"/>
    <property type="match status" value="1"/>
</dbReference>
<dbReference type="SMART" id="SM00228">
    <property type="entry name" value="PDZ"/>
    <property type="match status" value="1"/>
</dbReference>
<dbReference type="GO" id="GO:0008236">
    <property type="term" value="F:serine-type peptidase activity"/>
    <property type="evidence" value="ECO:0007669"/>
    <property type="project" value="UniProtKB-KW"/>
</dbReference>
<keyword evidence="3 5" id="KW-0378">Hydrolase</keyword>
<dbReference type="KEGG" id="hmi:soil367_06180"/>
<evidence type="ECO:0000256" key="4">
    <source>
        <dbReference type="ARBA" id="ARBA00022825"/>
    </source>
</evidence>
<evidence type="ECO:0000256" key="1">
    <source>
        <dbReference type="ARBA" id="ARBA00009179"/>
    </source>
</evidence>
<dbReference type="SMART" id="SM00245">
    <property type="entry name" value="TSPc"/>
    <property type="match status" value="1"/>
</dbReference>
<dbReference type="InterPro" id="IPR040573">
    <property type="entry name" value="TSP_N"/>
</dbReference>
<dbReference type="GO" id="GO:0030288">
    <property type="term" value="C:outer membrane-bounded periplasmic space"/>
    <property type="evidence" value="ECO:0007669"/>
    <property type="project" value="TreeGrafter"/>
</dbReference>
<evidence type="ECO:0000259" key="6">
    <source>
        <dbReference type="PROSITE" id="PS50106"/>
    </source>
</evidence>
<dbReference type="InterPro" id="IPR029045">
    <property type="entry name" value="ClpP/crotonase-like_dom_sf"/>
</dbReference>
<dbReference type="PANTHER" id="PTHR32060:SF22">
    <property type="entry name" value="CARBOXYL-TERMINAL-PROCESSING PEPTIDASE 3, CHLOROPLASTIC"/>
    <property type="match status" value="1"/>
</dbReference>
<dbReference type="SUPFAM" id="SSF52096">
    <property type="entry name" value="ClpP/crotonase"/>
    <property type="match status" value="1"/>
</dbReference>
<feature type="domain" description="PDZ" evidence="6">
    <location>
        <begin position="263"/>
        <end position="334"/>
    </location>
</feature>
<dbReference type="Pfam" id="PF17804">
    <property type="entry name" value="TSP_NTD"/>
    <property type="match status" value="1"/>
</dbReference>
<protein>
    <submittedName>
        <fullName evidence="7">Tail-specific protease</fullName>
    </submittedName>
</protein>
<comment type="similarity">
    <text evidence="1 5">Belongs to the peptidase S41A family.</text>
</comment>
<dbReference type="Pfam" id="PF11818">
    <property type="entry name" value="DUF3340"/>
    <property type="match status" value="1"/>
</dbReference>
<dbReference type="Pfam" id="PF00595">
    <property type="entry name" value="PDZ"/>
    <property type="match status" value="1"/>
</dbReference>
<dbReference type="InterPro" id="IPR001478">
    <property type="entry name" value="PDZ"/>
</dbReference>
<dbReference type="GO" id="GO:0007165">
    <property type="term" value="P:signal transduction"/>
    <property type="evidence" value="ECO:0007669"/>
    <property type="project" value="TreeGrafter"/>
</dbReference>
<keyword evidence="2 5" id="KW-0645">Protease</keyword>
<dbReference type="SUPFAM" id="SSF50156">
    <property type="entry name" value="PDZ domain-like"/>
    <property type="match status" value="1"/>
</dbReference>
<dbReference type="Proteomes" id="UP000298049">
    <property type="component" value="Chromosome"/>
</dbReference>
<dbReference type="GO" id="GO:0006508">
    <property type="term" value="P:proteolysis"/>
    <property type="evidence" value="ECO:0007669"/>
    <property type="project" value="UniProtKB-KW"/>
</dbReference>
<dbReference type="NCBIfam" id="TIGR00225">
    <property type="entry name" value="prc"/>
    <property type="match status" value="1"/>
</dbReference>
<evidence type="ECO:0000313" key="8">
    <source>
        <dbReference type="Proteomes" id="UP000298049"/>
    </source>
</evidence>
<dbReference type="CDD" id="cd07560">
    <property type="entry name" value="Peptidase_S41_CPP"/>
    <property type="match status" value="1"/>
</dbReference>
<name>A0A4V1D989_9ALTE</name>
<dbReference type="InterPro" id="IPR005151">
    <property type="entry name" value="Tail-specific_protease"/>
</dbReference>
<dbReference type="AlphaFoldDB" id="A0A4V1D989"/>
<evidence type="ECO:0000256" key="5">
    <source>
        <dbReference type="RuleBase" id="RU004404"/>
    </source>
</evidence>
<accession>A0A4V1D989</accession>
<dbReference type="InterPro" id="IPR036034">
    <property type="entry name" value="PDZ_sf"/>
</dbReference>
<evidence type="ECO:0000313" key="7">
    <source>
        <dbReference type="EMBL" id="QCF27850.1"/>
    </source>
</evidence>
<dbReference type="Gene3D" id="2.30.42.10">
    <property type="match status" value="1"/>
</dbReference>
<evidence type="ECO:0000256" key="2">
    <source>
        <dbReference type="ARBA" id="ARBA00022670"/>
    </source>
</evidence>
<reference evidence="7 8" key="1">
    <citation type="submission" date="2018-07" db="EMBL/GenBank/DDBJ databases">
        <title>Marsedoiliclastica nanhaica gen. nov. sp. nov., a novel marine hydrocarbonoclastic bacterium isolated from an in-situ enriched hydrocarbon-degrading consortium in deep-sea sediment.</title>
        <authorList>
            <person name="Dong C."/>
            <person name="Ma T."/>
            <person name="Liu R."/>
            <person name="Shao Z."/>
        </authorList>
    </citation>
    <scope>NUCLEOTIDE SEQUENCE [LARGE SCALE GENOMIC DNA]</scope>
    <source>
        <strain evidence="8">soil36-7</strain>
    </source>
</reference>
<dbReference type="GO" id="GO:0004175">
    <property type="term" value="F:endopeptidase activity"/>
    <property type="evidence" value="ECO:0007669"/>
    <property type="project" value="TreeGrafter"/>
</dbReference>
<proteinExistence type="inferred from homology"/>